<geneLocation type="mitochondrion" evidence="9"/>
<comment type="subcellular location">
    <subcellularLocation>
        <location evidence="1">Mitochondrion membrane</location>
    </subcellularLocation>
</comment>
<keyword evidence="4 9" id="KW-0496">Mitochondrion</keyword>
<dbReference type="GO" id="GO:0031966">
    <property type="term" value="C:mitochondrial membrane"/>
    <property type="evidence" value="ECO:0007669"/>
    <property type="project" value="UniProtKB-SubCell"/>
</dbReference>
<dbReference type="RefSeq" id="YP_009502238.1">
    <property type="nucleotide sequence ID" value="NC_038145.1"/>
</dbReference>
<evidence type="ECO:0000256" key="4">
    <source>
        <dbReference type="ARBA" id="ARBA00023128"/>
    </source>
</evidence>
<evidence type="ECO:0000259" key="8">
    <source>
        <dbReference type="Pfam" id="PF02326"/>
    </source>
</evidence>
<proteinExistence type="predicted"/>
<evidence type="ECO:0000256" key="7">
    <source>
        <dbReference type="SAM" id="Phobius"/>
    </source>
</evidence>
<keyword evidence="3 7" id="KW-1133">Transmembrane helix</keyword>
<keyword evidence="5 7" id="KW-0472">Membrane</keyword>
<sequence>MPQLDFIITSSQIFWLVVTFLILYIVLTHFFLPNFIKILKTRKHIILENANKLSKLEKQFKYKQDTFDTLIEVNLAKIKILIEKEMFSSFKNIFFIDLIELNKKVLSALYSNLIFYDINILSSIQIKSVF</sequence>
<dbReference type="Pfam" id="PF02326">
    <property type="entry name" value="YMF19"/>
    <property type="match status" value="1"/>
</dbReference>
<gene>
    <name evidence="9" type="primary">atp8</name>
</gene>
<dbReference type="GeneID" id="37507788"/>
<feature type="transmembrane region" description="Helical" evidence="7">
    <location>
        <begin position="12"/>
        <end position="32"/>
    </location>
</feature>
<keyword evidence="2 7" id="KW-0812">Transmembrane</keyword>
<protein>
    <submittedName>
        <fullName evidence="9">ATP synthase F0 subunit 8</fullName>
    </submittedName>
</protein>
<dbReference type="GO" id="GO:0006754">
    <property type="term" value="P:ATP biosynthetic process"/>
    <property type="evidence" value="ECO:0007669"/>
    <property type="project" value="UniProtKB-KW"/>
</dbReference>
<evidence type="ECO:0000313" key="9">
    <source>
        <dbReference type="EMBL" id="ASB29840.1"/>
    </source>
</evidence>
<evidence type="ECO:0000256" key="5">
    <source>
        <dbReference type="ARBA" id="ARBA00023136"/>
    </source>
</evidence>
<accession>A0A2Z2L640</accession>
<evidence type="ECO:0000256" key="3">
    <source>
        <dbReference type="ARBA" id="ARBA00022989"/>
    </source>
</evidence>
<dbReference type="InterPro" id="IPR003319">
    <property type="entry name" value="YMF19-like_N"/>
</dbReference>
<dbReference type="AlphaFoldDB" id="A0A2Z2L640"/>
<evidence type="ECO:0000256" key="1">
    <source>
        <dbReference type="ARBA" id="ARBA00004325"/>
    </source>
</evidence>
<name>A0A2Z2L640_9FLOR</name>
<feature type="domain" description="ATP synthase YMF19-like N-terminal" evidence="8">
    <location>
        <begin position="2"/>
        <end position="74"/>
    </location>
</feature>
<evidence type="ECO:0000256" key="2">
    <source>
        <dbReference type="ARBA" id="ARBA00022692"/>
    </source>
</evidence>
<reference evidence="9" key="1">
    <citation type="submission" date="2016-11" db="EMBL/GenBank/DDBJ databases">
        <title>Complete organellar and ribosomal genomic analysis of the lectotype specimen of the reef forming species Porolithon onkodes (Heydrich) Foslie.</title>
        <authorList>
            <person name="Hughey J.R."/>
            <person name="Gabrielson P.W."/>
        </authorList>
    </citation>
    <scope>NUCLEOTIDE SEQUENCE</scope>
</reference>
<keyword evidence="6" id="KW-0066">ATP synthesis</keyword>
<evidence type="ECO:0000256" key="6">
    <source>
        <dbReference type="ARBA" id="ARBA00023310"/>
    </source>
</evidence>
<organism evidence="9">
    <name type="scientific">Porolithon onkodes</name>
    <dbReference type="NCBI Taxonomy" id="231751"/>
    <lineage>
        <taxon>Eukaryota</taxon>
        <taxon>Rhodophyta</taxon>
        <taxon>Florideophyceae</taxon>
        <taxon>Corallinophycidae</taxon>
        <taxon>Corallinales</taxon>
        <taxon>Porolithaceae</taxon>
        <taxon>Porolithon</taxon>
    </lineage>
</organism>
<dbReference type="EMBL" id="KY212107">
    <property type="protein sequence ID" value="ASB29840.1"/>
    <property type="molecule type" value="Genomic_DNA"/>
</dbReference>